<sequence>MHILIIAPEQIPVPPPYGGSVEHCIYQIARKISSRHKVTIVSKLRANFPKKSTLGHITIHRVPGGNKQTYLSNVLKMVKGHHYDIIQIDNRPRFVPAVRRAFPHTAISVFLHSTTFISAPMTSRKQAASDLSSANFIVGNSLSLQNHLKRTFPNIRHKVRYVHLGVELNQFRPGLARTRSKHHPFIILFAGRLIPRKGIPVLMRATQIIRRTVPSARLHIAGGTGKPSYKKQLQQLAASLRIPVTFKGNISRRQMPQFYRSGDCFVCPSQGHEAFGLVNVEAMASGLPTVASRNGGIPEIIRHASNGLLVTNYRSPAAFAKEIIQIATDSSKAKRLAKQARIDVTRRFSWRATASKLETIYASKSSR</sequence>
<dbReference type="PANTHER" id="PTHR45947">
    <property type="entry name" value="SULFOQUINOVOSYL TRANSFERASE SQD2"/>
    <property type="match status" value="1"/>
</dbReference>
<protein>
    <submittedName>
        <fullName evidence="3">Uncharacterized protein</fullName>
    </submittedName>
</protein>
<proteinExistence type="predicted"/>
<dbReference type="Proteomes" id="UP000190626">
    <property type="component" value="Unassembled WGS sequence"/>
</dbReference>
<comment type="caution">
    <text evidence="3">The sequence shown here is derived from an EMBL/GenBank/DDBJ whole genome shotgun (WGS) entry which is preliminary data.</text>
</comment>
<accession>A0A1V4HK32</accession>
<feature type="domain" description="Glycosyltransferase subfamily 4-like N-terminal" evidence="2">
    <location>
        <begin position="21"/>
        <end position="169"/>
    </location>
</feature>
<evidence type="ECO:0000259" key="2">
    <source>
        <dbReference type="Pfam" id="PF13439"/>
    </source>
</evidence>
<feature type="domain" description="Glycosyl transferase family 1" evidence="1">
    <location>
        <begin position="179"/>
        <end position="341"/>
    </location>
</feature>
<dbReference type="Pfam" id="PF00534">
    <property type="entry name" value="Glycos_transf_1"/>
    <property type="match status" value="1"/>
</dbReference>
<evidence type="ECO:0000259" key="1">
    <source>
        <dbReference type="Pfam" id="PF00534"/>
    </source>
</evidence>
<evidence type="ECO:0000313" key="4">
    <source>
        <dbReference type="Proteomes" id="UP000190626"/>
    </source>
</evidence>
<dbReference type="PANTHER" id="PTHR45947:SF3">
    <property type="entry name" value="SULFOQUINOVOSYL TRANSFERASE SQD2"/>
    <property type="match status" value="1"/>
</dbReference>
<evidence type="ECO:0000313" key="3">
    <source>
        <dbReference type="EMBL" id="OPH57507.1"/>
    </source>
</evidence>
<dbReference type="GO" id="GO:0016757">
    <property type="term" value="F:glycosyltransferase activity"/>
    <property type="evidence" value="ECO:0007669"/>
    <property type="project" value="InterPro"/>
</dbReference>
<reference evidence="4" key="1">
    <citation type="submission" date="2016-07" db="EMBL/GenBank/DDBJ databases">
        <authorList>
            <person name="Florea S."/>
            <person name="Webb J.S."/>
            <person name="Jaromczyk J."/>
            <person name="Schardl C.L."/>
        </authorList>
    </citation>
    <scope>NUCLEOTIDE SEQUENCE [LARGE SCALE GENOMIC DNA]</scope>
    <source>
        <strain evidence="4">CY1</strain>
    </source>
</reference>
<dbReference type="AlphaFoldDB" id="A0A1V4HK32"/>
<dbReference type="STRING" id="1469647.BC351_02990"/>
<dbReference type="CDD" id="cd03801">
    <property type="entry name" value="GT4_PimA-like"/>
    <property type="match status" value="1"/>
</dbReference>
<dbReference type="InterPro" id="IPR028098">
    <property type="entry name" value="Glyco_trans_4-like_N"/>
</dbReference>
<dbReference type="EMBL" id="MBTG01000012">
    <property type="protein sequence ID" value="OPH57507.1"/>
    <property type="molecule type" value="Genomic_DNA"/>
</dbReference>
<dbReference type="InterPro" id="IPR001296">
    <property type="entry name" value="Glyco_trans_1"/>
</dbReference>
<dbReference type="Pfam" id="PF13439">
    <property type="entry name" value="Glyco_transf_4"/>
    <property type="match status" value="1"/>
</dbReference>
<organism evidence="3 4">
    <name type="scientific">Paenibacillus ferrarius</name>
    <dbReference type="NCBI Taxonomy" id="1469647"/>
    <lineage>
        <taxon>Bacteria</taxon>
        <taxon>Bacillati</taxon>
        <taxon>Bacillota</taxon>
        <taxon>Bacilli</taxon>
        <taxon>Bacillales</taxon>
        <taxon>Paenibacillaceae</taxon>
        <taxon>Paenibacillus</taxon>
    </lineage>
</organism>
<dbReference type="InterPro" id="IPR050194">
    <property type="entry name" value="Glycosyltransferase_grp1"/>
</dbReference>
<keyword evidence="4" id="KW-1185">Reference proteome</keyword>
<dbReference type="SUPFAM" id="SSF53756">
    <property type="entry name" value="UDP-Glycosyltransferase/glycogen phosphorylase"/>
    <property type="match status" value="1"/>
</dbReference>
<dbReference type="Gene3D" id="3.40.50.2000">
    <property type="entry name" value="Glycogen Phosphorylase B"/>
    <property type="match status" value="2"/>
</dbReference>
<name>A0A1V4HK32_9BACL</name>
<gene>
    <name evidence="3" type="ORF">BC351_02990</name>
</gene>